<dbReference type="CDD" id="cd03441">
    <property type="entry name" value="R_hydratase_like"/>
    <property type="match status" value="1"/>
</dbReference>
<keyword evidence="3" id="KW-1185">Reference proteome</keyword>
<evidence type="ECO:0000259" key="1">
    <source>
        <dbReference type="Pfam" id="PF13452"/>
    </source>
</evidence>
<sequence length="148" mass="16473">MIDSRHIGFATQPSTVAVDPWRVQLFCQAIGEPDPIYRDESAARDAGHPACLVPPTFLRAIEADHCSAAEILKILGIPVASVLHAEQSFEYHAPVHVGDRIEVTRTLIDSYDKRDGALTFIVLDSHFRREGDTVCESRQIIVVRNPKE</sequence>
<comment type="caution">
    <text evidence="2">The sequence shown here is derived from an EMBL/GenBank/DDBJ whole genome shotgun (WGS) entry which is preliminary data.</text>
</comment>
<gene>
    <name evidence="2" type="ORF">GPA27_03270</name>
</gene>
<protein>
    <submittedName>
        <fullName evidence="2">MaoC family dehydratase</fullName>
    </submittedName>
</protein>
<dbReference type="SUPFAM" id="SSF54637">
    <property type="entry name" value="Thioesterase/thiol ester dehydrase-isomerase"/>
    <property type="match status" value="1"/>
</dbReference>
<feature type="domain" description="FAS1-like dehydratase" evidence="1">
    <location>
        <begin position="6"/>
        <end position="136"/>
    </location>
</feature>
<dbReference type="Gene3D" id="3.10.129.10">
    <property type="entry name" value="Hotdog Thioesterase"/>
    <property type="match status" value="1"/>
</dbReference>
<dbReference type="InterPro" id="IPR039569">
    <property type="entry name" value="FAS1-like_DH_region"/>
</dbReference>
<dbReference type="RefSeq" id="WP_169137797.1">
    <property type="nucleotide sequence ID" value="NZ_WTVS01000004.1"/>
</dbReference>
<dbReference type="InterPro" id="IPR016709">
    <property type="entry name" value="HadA-like"/>
</dbReference>
<dbReference type="Proteomes" id="UP000634522">
    <property type="component" value="Unassembled WGS sequence"/>
</dbReference>
<dbReference type="InterPro" id="IPR029069">
    <property type="entry name" value="HotDog_dom_sf"/>
</dbReference>
<proteinExistence type="predicted"/>
<evidence type="ECO:0000313" key="3">
    <source>
        <dbReference type="Proteomes" id="UP000634522"/>
    </source>
</evidence>
<organism evidence="2 3">
    <name type="scientific">Aromatoleum toluolicum</name>
    <dbReference type="NCBI Taxonomy" id="90060"/>
    <lineage>
        <taxon>Bacteria</taxon>
        <taxon>Pseudomonadati</taxon>
        <taxon>Pseudomonadota</taxon>
        <taxon>Betaproteobacteria</taxon>
        <taxon>Rhodocyclales</taxon>
        <taxon>Rhodocyclaceae</taxon>
        <taxon>Aromatoleum</taxon>
    </lineage>
</organism>
<accession>A0ABX1NAZ7</accession>
<reference evidence="2 3" key="1">
    <citation type="submission" date="2019-12" db="EMBL/GenBank/DDBJ databases">
        <title>Comparative genomics gives insights into the taxonomy of the Azoarcus-Aromatoleum group and reveals separate origins of nif in the plant-associated Azoarcus and non-plant-associated Aromatoleum sub-groups.</title>
        <authorList>
            <person name="Lafos M."/>
            <person name="Maluk M."/>
            <person name="Batista M."/>
            <person name="Junghare M."/>
            <person name="Carmona M."/>
            <person name="Faoro H."/>
            <person name="Cruz L.M."/>
            <person name="Battistoni F."/>
            <person name="De Souza E."/>
            <person name="Pedrosa F."/>
            <person name="Chen W.-M."/>
            <person name="Poole P.S."/>
            <person name="Dixon R.A."/>
            <person name="James E.K."/>
        </authorList>
    </citation>
    <scope>NUCLEOTIDE SEQUENCE [LARGE SCALE GENOMIC DNA]</scope>
    <source>
        <strain evidence="2 3">T</strain>
    </source>
</reference>
<dbReference type="PIRSF" id="PIRSF018072">
    <property type="entry name" value="UCP018072"/>
    <property type="match status" value="1"/>
</dbReference>
<evidence type="ECO:0000313" key="2">
    <source>
        <dbReference type="EMBL" id="NMF96415.1"/>
    </source>
</evidence>
<name>A0ABX1NAZ7_9RHOO</name>
<dbReference type="EMBL" id="WTVS01000004">
    <property type="protein sequence ID" value="NMF96415.1"/>
    <property type="molecule type" value="Genomic_DNA"/>
</dbReference>
<dbReference type="Pfam" id="PF13452">
    <property type="entry name" value="FAS1_DH_region"/>
    <property type="match status" value="1"/>
</dbReference>